<keyword evidence="4" id="KW-0498">Mitosis</keyword>
<organism evidence="9 10">
    <name type="scientific">Rubroshorea leprosula</name>
    <dbReference type="NCBI Taxonomy" id="152421"/>
    <lineage>
        <taxon>Eukaryota</taxon>
        <taxon>Viridiplantae</taxon>
        <taxon>Streptophyta</taxon>
        <taxon>Embryophyta</taxon>
        <taxon>Tracheophyta</taxon>
        <taxon>Spermatophyta</taxon>
        <taxon>Magnoliopsida</taxon>
        <taxon>eudicotyledons</taxon>
        <taxon>Gunneridae</taxon>
        <taxon>Pentapetalae</taxon>
        <taxon>rosids</taxon>
        <taxon>malvids</taxon>
        <taxon>Malvales</taxon>
        <taxon>Dipterocarpaceae</taxon>
        <taxon>Rubroshorea</taxon>
    </lineage>
</organism>
<gene>
    <name evidence="9" type="ORF">SLEP1_g2008</name>
</gene>
<evidence type="ECO:0000256" key="6">
    <source>
        <dbReference type="ARBA" id="ARBA00023242"/>
    </source>
</evidence>
<evidence type="ECO:0000256" key="1">
    <source>
        <dbReference type="ARBA" id="ARBA00004123"/>
    </source>
</evidence>
<comment type="caution">
    <text evidence="9">The sequence shown here is derived from an EMBL/GenBank/DDBJ whole genome shotgun (WGS) entry which is preliminary data.</text>
</comment>
<protein>
    <recommendedName>
        <fullName evidence="11">Sister chromatid cohesion protein PDS5 homolog A</fullName>
    </recommendedName>
</protein>
<dbReference type="InterPro" id="IPR016024">
    <property type="entry name" value="ARM-type_fold"/>
</dbReference>
<dbReference type="SUPFAM" id="SSF48371">
    <property type="entry name" value="ARM repeat"/>
    <property type="match status" value="1"/>
</dbReference>
<dbReference type="GO" id="GO:0005634">
    <property type="term" value="C:nucleus"/>
    <property type="evidence" value="ECO:0007669"/>
    <property type="project" value="UniProtKB-SubCell"/>
</dbReference>
<name>A0AAV5HPF9_9ROSI</name>
<reference evidence="9 10" key="1">
    <citation type="journal article" date="2021" name="Commun. Biol.">
        <title>The genome of Shorea leprosula (Dipterocarpaceae) highlights the ecological relevance of drought in aseasonal tropical rainforests.</title>
        <authorList>
            <person name="Ng K.K.S."/>
            <person name="Kobayashi M.J."/>
            <person name="Fawcett J.A."/>
            <person name="Hatakeyama M."/>
            <person name="Paape T."/>
            <person name="Ng C.H."/>
            <person name="Ang C.C."/>
            <person name="Tnah L.H."/>
            <person name="Lee C.T."/>
            <person name="Nishiyama T."/>
            <person name="Sese J."/>
            <person name="O'Brien M.J."/>
            <person name="Copetti D."/>
            <person name="Mohd Noor M.I."/>
            <person name="Ong R.C."/>
            <person name="Putra M."/>
            <person name="Sireger I.Z."/>
            <person name="Indrioko S."/>
            <person name="Kosugi Y."/>
            <person name="Izuno A."/>
            <person name="Isagi Y."/>
            <person name="Lee S.L."/>
            <person name="Shimizu K.K."/>
        </authorList>
    </citation>
    <scope>NUCLEOTIDE SEQUENCE [LARGE SCALE GENOMIC DNA]</scope>
    <source>
        <strain evidence="9">214</strain>
    </source>
</reference>
<proteinExistence type="predicted"/>
<keyword evidence="10" id="KW-1185">Reference proteome</keyword>
<evidence type="ECO:0000256" key="2">
    <source>
        <dbReference type="ARBA" id="ARBA00022618"/>
    </source>
</evidence>
<dbReference type="PANTHER" id="PTHR12663">
    <property type="entry name" value="ANDROGEN INDUCED INHIBITOR OF PROLIFERATION AS3 / PDS5-RELATED"/>
    <property type="match status" value="1"/>
</dbReference>
<dbReference type="GO" id="GO:0000785">
    <property type="term" value="C:chromatin"/>
    <property type="evidence" value="ECO:0007669"/>
    <property type="project" value="TreeGrafter"/>
</dbReference>
<keyword evidence="6" id="KW-0539">Nucleus</keyword>
<keyword evidence="7" id="KW-0131">Cell cycle</keyword>
<evidence type="ECO:0000256" key="4">
    <source>
        <dbReference type="ARBA" id="ARBA00022776"/>
    </source>
</evidence>
<feature type="region of interest" description="Disordered" evidence="8">
    <location>
        <begin position="1326"/>
        <end position="1387"/>
    </location>
</feature>
<dbReference type="PANTHER" id="PTHR12663:SF50">
    <property type="entry name" value="SISTER CHROMATID COHESION PROTEIN PDS5 HOMOLOG B"/>
    <property type="match status" value="1"/>
</dbReference>
<accession>A0AAV5HPF9</accession>
<evidence type="ECO:0000256" key="3">
    <source>
        <dbReference type="ARBA" id="ARBA00022763"/>
    </source>
</evidence>
<feature type="compositionally biased region" description="Polar residues" evidence="8">
    <location>
        <begin position="1326"/>
        <end position="1339"/>
    </location>
</feature>
<evidence type="ECO:0000256" key="7">
    <source>
        <dbReference type="ARBA" id="ARBA00023306"/>
    </source>
</evidence>
<dbReference type="GO" id="GO:0007064">
    <property type="term" value="P:mitotic sister chromatid cohesion"/>
    <property type="evidence" value="ECO:0007669"/>
    <property type="project" value="InterPro"/>
</dbReference>
<dbReference type="Gene3D" id="1.25.10.10">
    <property type="entry name" value="Leucine-rich Repeat Variant"/>
    <property type="match status" value="1"/>
</dbReference>
<dbReference type="InterPro" id="IPR011989">
    <property type="entry name" value="ARM-like"/>
</dbReference>
<dbReference type="GO" id="GO:0051301">
    <property type="term" value="P:cell division"/>
    <property type="evidence" value="ECO:0007669"/>
    <property type="project" value="UniProtKB-KW"/>
</dbReference>
<dbReference type="GO" id="GO:0006281">
    <property type="term" value="P:DNA repair"/>
    <property type="evidence" value="ECO:0007669"/>
    <property type="project" value="UniProtKB-KW"/>
</dbReference>
<keyword evidence="3" id="KW-0227">DNA damage</keyword>
<evidence type="ECO:0000256" key="8">
    <source>
        <dbReference type="SAM" id="MobiDB-lite"/>
    </source>
</evidence>
<dbReference type="EMBL" id="BPVZ01000002">
    <property type="protein sequence ID" value="GKU87643.1"/>
    <property type="molecule type" value="Genomic_DNA"/>
</dbReference>
<evidence type="ECO:0008006" key="11">
    <source>
        <dbReference type="Google" id="ProtNLM"/>
    </source>
</evidence>
<dbReference type="Pfam" id="PF20168">
    <property type="entry name" value="PDS5"/>
    <property type="match status" value="1"/>
</dbReference>
<dbReference type="CDD" id="cd19953">
    <property type="entry name" value="PDS5"/>
    <property type="match status" value="1"/>
</dbReference>
<sequence>MDDSRLRAVAEIGSRLAKISRRNKDSLAKTLKQASSSLSHIEQPSSLEDAGKEGAIQKLLDATEDLRSSIVKPELASHRDKEVRLLIAACVSEIFRILAPEPPFEDKHLGVVFELIISVFKDLSDTKEPYFSWRVKILETVARCKCCVIMLDMDGDDLVLQMFNTFFTVVSDYHGQGLINHILSIMTDILCEEVSYPLLDIILDNLIKEDKGEPSVASQLAVSVIKSCPEKLRPFVFGFLTSCFSDRDAIKSELKESYHDIIFKISQCVPQMIIAVIPNLIQELLTDQVDVRIKAVELTGKLFSVPEYHVAQGFHNLFVEFLKRFSDISVDVRLAAIKWAKDCYLANPLGAKSDEVLAALEGRLLDFDDRVRTRALIVACDLARSNLKYVSPKLISEATERLRDKKISVRKKALQKLMEVYRDYCKKCAEGHMTTCDHFEQIPCKVLLLCYDKVCKEFRPQSLELVFADELFPSDLPVKERARHWIHLFSLFNSYHVKALNSILSQKQRLRIEMKSYLSLRKKEKEKSSEDMQKRINSCFVKMSTSFPDPSKAEECFYKLNQMKDNNIFNGMEVLLDEEKISLQASRDEFLKMIGDKHPHFEFLQLLSSKCLLNIFSSEHVSCILDHISNNALGSNHFEAVSVELLLVIVTTFPTLLKGLEAKFCALFEESYVVNDKLIQILEKAGSHISVEFSGFYPFLKKICLEGNRSQSKHAIFAIASVIDTSEHFYILDLCKELVISLHSGKNVPTVLQSLGCISQHFVGVFEAQDAQITPYIYENIFQTNPLDDLISFEETVDCSASCKLKIYGLKTLVRSFLPHSGSHVNRQINKLLEVLSNMLQKGGIFDGTISSEIDKAHIRLAAAKSVLCLSRRWDLHISADIFHFTIMTAKDSSAFVRRSFLVKTYKLLREHVIPSRYACAFALATSDYLKELQDDSLKYMAEFIKKYSREAQNQQTSKAEGGSITDYPAYIVVYLIHILAHETGFPSEGCQDEEVYALFCSPLLSVLRALVDPSVVDGDLYLINNAALYLVCIFRAIKRAEDAVDSQRTPRLHLLADIGISAVNSLHHNGTSSPHAPGLILLPSSLYRINLSKKSIEDKSRHLSQFHLEPSFVEKVIHFFRTHVSLPDTTVHKRDKKPNEDSTSSMLFCKQGYLSTSGTMETQEKPNRREISLRLGQKQAVSLNALGSVGLDGKHSSIREQRTMASRNSEASVEKEQPYSSCDSVRIVPSFPDIQVSDKGVEKGIALKENIDVGGGISVQPFKDPEVRVKKPHSSEVTSGGGKVELLCLESESMETINDTSLTQRGVLADKSNSLYLQHCVNTSGDVAPQQSKSTSNVETEKSSRKTVPLAAKRKRGGRVAGDPSLSNIANTNQATGTRRSQRQRV</sequence>
<comment type="subcellular location">
    <subcellularLocation>
        <location evidence="1">Nucleus</location>
    </subcellularLocation>
</comment>
<keyword evidence="2" id="KW-0132">Cell division</keyword>
<dbReference type="Proteomes" id="UP001054252">
    <property type="component" value="Unassembled WGS sequence"/>
</dbReference>
<feature type="compositionally biased region" description="Polar residues" evidence="8">
    <location>
        <begin position="1366"/>
        <end position="1380"/>
    </location>
</feature>
<evidence type="ECO:0000313" key="10">
    <source>
        <dbReference type="Proteomes" id="UP001054252"/>
    </source>
</evidence>
<dbReference type="InterPro" id="IPR039776">
    <property type="entry name" value="Pds5"/>
</dbReference>
<dbReference type="GO" id="GO:0035825">
    <property type="term" value="P:homologous recombination"/>
    <property type="evidence" value="ECO:0007669"/>
    <property type="project" value="UniProtKB-ARBA"/>
</dbReference>
<keyword evidence="5" id="KW-0234">DNA repair</keyword>
<evidence type="ECO:0000313" key="9">
    <source>
        <dbReference type="EMBL" id="GKU87643.1"/>
    </source>
</evidence>
<evidence type="ECO:0000256" key="5">
    <source>
        <dbReference type="ARBA" id="ARBA00023204"/>
    </source>
</evidence>